<reference evidence="1" key="1">
    <citation type="submission" date="2013-10" db="EMBL/GenBank/DDBJ databases">
        <title>Draft genome sequence of Clostridium botulinum type B strain Osaka05.</title>
        <authorList>
            <person name="Sakaguchi Y."/>
            <person name="Hosomi K."/>
            <person name="Uchiyama J."/>
            <person name="Ogura Y."/>
            <person name="Sakaguchi M."/>
            <person name="Kohda T."/>
            <person name="Mukamoto M."/>
            <person name="Misawa N."/>
            <person name="Matsuzaki S."/>
            <person name="Hayashi T."/>
            <person name="Kozaki S."/>
        </authorList>
    </citation>
    <scope>NUCLEOTIDE SEQUENCE</scope>
    <source>
        <strain evidence="1">Osaka05</strain>
    </source>
</reference>
<dbReference type="EMBL" id="BA000058">
    <property type="protein sequence ID" value="BAO04847.1"/>
    <property type="molecule type" value="Genomic_DNA"/>
</dbReference>
<organism evidence="1">
    <name type="scientific">Clostridium botulinum B str. Osaka05</name>
    <dbReference type="NCBI Taxonomy" id="1407017"/>
    <lineage>
        <taxon>Bacteria</taxon>
        <taxon>Bacillati</taxon>
        <taxon>Bacillota</taxon>
        <taxon>Clostridia</taxon>
        <taxon>Eubacteriales</taxon>
        <taxon>Clostridiaceae</taxon>
        <taxon>Clostridium</taxon>
    </lineage>
</organism>
<dbReference type="RefSeq" id="WP_242831567.1">
    <property type="nucleotide sequence ID" value="NZ_BA000058.1"/>
</dbReference>
<gene>
    <name evidence="1" type="ORF">CBO05P1_128</name>
</gene>
<dbReference type="AlphaFoldDB" id="A0A060N4V4"/>
<dbReference type="HOGENOM" id="CLU_2449355_0_0_9"/>
<proteinExistence type="predicted"/>
<dbReference type="Proteomes" id="UP000054164">
    <property type="component" value="Unassembled WGS sequence"/>
</dbReference>
<name>A0A060N4V4_CLOBO</name>
<protein>
    <submittedName>
        <fullName evidence="1">Uncharacterized protein</fullName>
    </submittedName>
</protein>
<evidence type="ECO:0000313" key="1">
    <source>
        <dbReference type="EMBL" id="BAO04847.1"/>
    </source>
</evidence>
<accession>A0A060N4V4</accession>
<sequence length="89" mass="10144">MKIENVKIYDLEESIAASKYPMSTDTEKCKSNITDTVIKLAQSNKGEGHDQFMTGIRVAFDSTFSNKAWVELERYRFVEFVSLIDGRVA</sequence>